<dbReference type="InterPro" id="IPR051681">
    <property type="entry name" value="Ser/Thr_Kinases-Pseudokinases"/>
</dbReference>
<dbReference type="PROSITE" id="PS50011">
    <property type="entry name" value="PROTEIN_KINASE_DOM"/>
    <property type="match status" value="1"/>
</dbReference>
<accession>A0A7M5WW61</accession>
<dbReference type="InterPro" id="IPR000719">
    <property type="entry name" value="Prot_kinase_dom"/>
</dbReference>
<evidence type="ECO:0000313" key="3">
    <source>
        <dbReference type="Proteomes" id="UP000594262"/>
    </source>
</evidence>
<proteinExistence type="predicted"/>
<name>A0A7M5WW61_9CNID</name>
<dbReference type="Pfam" id="PF00069">
    <property type="entry name" value="Pkinase"/>
    <property type="match status" value="1"/>
</dbReference>
<dbReference type="OrthoDB" id="5975162at2759"/>
<protein>
    <recommendedName>
        <fullName evidence="1">Protein kinase domain-containing protein</fullName>
    </recommendedName>
</protein>
<evidence type="ECO:0000259" key="1">
    <source>
        <dbReference type="PROSITE" id="PS50011"/>
    </source>
</evidence>
<dbReference type="AlphaFoldDB" id="A0A7M5WW61"/>
<dbReference type="Gene3D" id="1.10.510.10">
    <property type="entry name" value="Transferase(Phosphotransferase) domain 1"/>
    <property type="match status" value="1"/>
</dbReference>
<dbReference type="PANTHER" id="PTHR44329">
    <property type="entry name" value="SERINE/THREONINE-PROTEIN KINASE TNNI3K-RELATED"/>
    <property type="match status" value="1"/>
</dbReference>
<dbReference type="Proteomes" id="UP000594262">
    <property type="component" value="Unplaced"/>
</dbReference>
<evidence type="ECO:0000313" key="2">
    <source>
        <dbReference type="EnsemblMetazoa" id="CLYHEMP014108.1"/>
    </source>
</evidence>
<dbReference type="InterPro" id="IPR011009">
    <property type="entry name" value="Kinase-like_dom_sf"/>
</dbReference>
<dbReference type="GO" id="GO:0005524">
    <property type="term" value="F:ATP binding"/>
    <property type="evidence" value="ECO:0007669"/>
    <property type="project" value="InterPro"/>
</dbReference>
<dbReference type="EnsemblMetazoa" id="CLYHEMT014108.1">
    <property type="protein sequence ID" value="CLYHEMP014108.1"/>
    <property type="gene ID" value="CLYHEMG014108"/>
</dbReference>
<dbReference type="GO" id="GO:0004674">
    <property type="term" value="F:protein serine/threonine kinase activity"/>
    <property type="evidence" value="ECO:0007669"/>
    <property type="project" value="TreeGrafter"/>
</dbReference>
<reference evidence="2" key="1">
    <citation type="submission" date="2021-01" db="UniProtKB">
        <authorList>
            <consortium name="EnsemblMetazoa"/>
        </authorList>
    </citation>
    <scope>IDENTIFICATION</scope>
</reference>
<keyword evidence="3" id="KW-1185">Reference proteome</keyword>
<feature type="domain" description="Protein kinase" evidence="1">
    <location>
        <begin position="1"/>
        <end position="186"/>
    </location>
</feature>
<dbReference type="SUPFAM" id="SSF56112">
    <property type="entry name" value="Protein kinase-like (PK-like)"/>
    <property type="match status" value="1"/>
</dbReference>
<sequence length="186" mass="21051">MTGHENFVYLFGMVSSPESLLFEYIGDQTTAPSLAIVLSQELVFTHWLHVCLDLVRALDAFHDRGLLHNDLHSGNILLRDMRHVKIIDFGKCTLVDDPVMYSIKPGTAKHARYNTRHKHLAFELRNNPGSYVSYASDVYTLGYNFDLIGSYVKSTQLRKVASFMTMPQPESRSELSAVLSDLSKLL</sequence>
<organism evidence="2 3">
    <name type="scientific">Clytia hemisphaerica</name>
    <dbReference type="NCBI Taxonomy" id="252671"/>
    <lineage>
        <taxon>Eukaryota</taxon>
        <taxon>Metazoa</taxon>
        <taxon>Cnidaria</taxon>
        <taxon>Hydrozoa</taxon>
        <taxon>Hydroidolina</taxon>
        <taxon>Leptothecata</taxon>
        <taxon>Obeliida</taxon>
        <taxon>Clytiidae</taxon>
        <taxon>Clytia</taxon>
    </lineage>
</organism>